<dbReference type="Proteomes" id="UP001243846">
    <property type="component" value="Unassembled WGS sequence"/>
</dbReference>
<gene>
    <name evidence="2" type="ORF">QWZ10_19270</name>
</gene>
<evidence type="ECO:0008006" key="4">
    <source>
        <dbReference type="Google" id="ProtNLM"/>
    </source>
</evidence>
<organism evidence="2 3">
    <name type="scientific">Paracoccus cavernae</name>
    <dbReference type="NCBI Taxonomy" id="1571207"/>
    <lineage>
        <taxon>Bacteria</taxon>
        <taxon>Pseudomonadati</taxon>
        <taxon>Pseudomonadota</taxon>
        <taxon>Alphaproteobacteria</taxon>
        <taxon>Rhodobacterales</taxon>
        <taxon>Paracoccaceae</taxon>
        <taxon>Paracoccus</taxon>
    </lineage>
</organism>
<keyword evidence="3" id="KW-1185">Reference proteome</keyword>
<keyword evidence="1" id="KW-1133">Transmembrane helix</keyword>
<dbReference type="EMBL" id="JAUFRC010000001">
    <property type="protein sequence ID" value="MDN3713327.1"/>
    <property type="molecule type" value="Genomic_DNA"/>
</dbReference>
<sequence>MHIPTVLSVKDADDRRPAPRFYARADIRDLSRAETLRSPQSGSDLFRTSDRAMAADYAELNSPWADLEAREGRARCLRLIVRISLIVGTIAACMIIGAIIALTIGAMQTAGLADNILSFAAPTTLESQSRSIEQLVGGAR</sequence>
<feature type="transmembrane region" description="Helical" evidence="1">
    <location>
        <begin position="79"/>
        <end position="104"/>
    </location>
</feature>
<proteinExistence type="predicted"/>
<evidence type="ECO:0000313" key="2">
    <source>
        <dbReference type="EMBL" id="MDN3713327.1"/>
    </source>
</evidence>
<accession>A0ABT8D983</accession>
<keyword evidence="1" id="KW-0472">Membrane</keyword>
<protein>
    <recommendedName>
        <fullName evidence="4">ABC transporter permease</fullName>
    </recommendedName>
</protein>
<reference evidence="3" key="1">
    <citation type="journal article" date="2019" name="Int. J. Syst. Evol. Microbiol.">
        <title>The Global Catalogue of Microorganisms (GCM) 10K type strain sequencing project: providing services to taxonomists for standard genome sequencing and annotation.</title>
        <authorList>
            <consortium name="The Broad Institute Genomics Platform"/>
            <consortium name="The Broad Institute Genome Sequencing Center for Infectious Disease"/>
            <person name="Wu L."/>
            <person name="Ma J."/>
        </authorList>
    </citation>
    <scope>NUCLEOTIDE SEQUENCE [LARGE SCALE GENOMIC DNA]</scope>
    <source>
        <strain evidence="3">CECT 8482</strain>
    </source>
</reference>
<comment type="caution">
    <text evidence="2">The sequence shown here is derived from an EMBL/GenBank/DDBJ whole genome shotgun (WGS) entry which is preliminary data.</text>
</comment>
<evidence type="ECO:0000313" key="3">
    <source>
        <dbReference type="Proteomes" id="UP001243846"/>
    </source>
</evidence>
<name>A0ABT8D983_9RHOB</name>
<keyword evidence="1" id="KW-0812">Transmembrane</keyword>
<dbReference type="RefSeq" id="WP_377684801.1">
    <property type="nucleotide sequence ID" value="NZ_JBHMDZ010000006.1"/>
</dbReference>
<evidence type="ECO:0000256" key="1">
    <source>
        <dbReference type="SAM" id="Phobius"/>
    </source>
</evidence>